<evidence type="ECO:0000259" key="7">
    <source>
        <dbReference type="Pfam" id="PF05347"/>
    </source>
</evidence>
<evidence type="ECO:0000313" key="9">
    <source>
        <dbReference type="Proteomes" id="UP000887013"/>
    </source>
</evidence>
<dbReference type="Pfam" id="PF05347">
    <property type="entry name" value="Complex1_LYR"/>
    <property type="match status" value="1"/>
</dbReference>
<comment type="subcellular location">
    <subcellularLocation>
        <location evidence="1">Mitochondrion</location>
    </subcellularLocation>
</comment>
<dbReference type="Proteomes" id="UP000887013">
    <property type="component" value="Unassembled WGS sequence"/>
</dbReference>
<evidence type="ECO:0000256" key="6">
    <source>
        <dbReference type="ARBA" id="ARBA00044735"/>
    </source>
</evidence>
<dbReference type="GO" id="GO:0005739">
    <property type="term" value="C:mitochondrion"/>
    <property type="evidence" value="ECO:0007669"/>
    <property type="project" value="UniProtKB-SubCell"/>
</dbReference>
<sequence>MSWKSKNVVTFSQFLLRSKTLKLYRDILRTIKRIPNKEHQGELKKMVREDFEQNRQQTDEEIIKFHLTRGRTFHEELITALSLVN</sequence>
<comment type="caution">
    <text evidence="8">The sequence shown here is derived from an EMBL/GenBank/DDBJ whole genome shotgun (WGS) entry which is preliminary data.</text>
</comment>
<evidence type="ECO:0000256" key="3">
    <source>
        <dbReference type="ARBA" id="ARBA00022946"/>
    </source>
</evidence>
<feature type="domain" description="Complex 1 LYR protein" evidence="7">
    <location>
        <begin position="19"/>
        <end position="72"/>
    </location>
</feature>
<dbReference type="InterPro" id="IPR008011">
    <property type="entry name" value="Complex1_LYR_dom"/>
</dbReference>
<evidence type="ECO:0000256" key="4">
    <source>
        <dbReference type="ARBA" id="ARBA00023128"/>
    </source>
</evidence>
<dbReference type="EMBL" id="BMAW01065638">
    <property type="protein sequence ID" value="GFT51353.1"/>
    <property type="molecule type" value="Genomic_DNA"/>
</dbReference>
<dbReference type="InterPro" id="IPR045293">
    <property type="entry name" value="Complex1_LYR_LYRM2"/>
</dbReference>
<evidence type="ECO:0000256" key="1">
    <source>
        <dbReference type="ARBA" id="ARBA00004173"/>
    </source>
</evidence>
<comment type="function">
    <text evidence="6">Involved in efficient integration of the N-module into mitochondrial respiratory chain complex I.</text>
</comment>
<name>A0A8X6P4P1_NEPPI</name>
<protein>
    <recommendedName>
        <fullName evidence="5">LYR motif-containing protein 2</fullName>
    </recommendedName>
</protein>
<comment type="similarity">
    <text evidence="2">Belongs to the complex I LYR family.</text>
</comment>
<gene>
    <name evidence="8" type="ORF">NPIL_214161</name>
</gene>
<reference evidence="8" key="1">
    <citation type="submission" date="2020-08" db="EMBL/GenBank/DDBJ databases">
        <title>Multicomponent nature underlies the extraordinary mechanical properties of spider dragline silk.</title>
        <authorList>
            <person name="Kono N."/>
            <person name="Nakamura H."/>
            <person name="Mori M."/>
            <person name="Yoshida Y."/>
            <person name="Ohtoshi R."/>
            <person name="Malay A.D."/>
            <person name="Moran D.A.P."/>
            <person name="Tomita M."/>
            <person name="Numata K."/>
            <person name="Arakawa K."/>
        </authorList>
    </citation>
    <scope>NUCLEOTIDE SEQUENCE</scope>
</reference>
<dbReference type="AlphaFoldDB" id="A0A8X6P4P1"/>
<keyword evidence="4" id="KW-0496">Mitochondrion</keyword>
<keyword evidence="9" id="KW-1185">Reference proteome</keyword>
<dbReference type="OrthoDB" id="74240at2759"/>
<evidence type="ECO:0000256" key="2">
    <source>
        <dbReference type="ARBA" id="ARBA00009508"/>
    </source>
</evidence>
<organism evidence="8 9">
    <name type="scientific">Nephila pilipes</name>
    <name type="common">Giant wood spider</name>
    <name type="synonym">Nephila maculata</name>
    <dbReference type="NCBI Taxonomy" id="299642"/>
    <lineage>
        <taxon>Eukaryota</taxon>
        <taxon>Metazoa</taxon>
        <taxon>Ecdysozoa</taxon>
        <taxon>Arthropoda</taxon>
        <taxon>Chelicerata</taxon>
        <taxon>Arachnida</taxon>
        <taxon>Araneae</taxon>
        <taxon>Araneomorphae</taxon>
        <taxon>Entelegynae</taxon>
        <taxon>Araneoidea</taxon>
        <taxon>Nephilidae</taxon>
        <taxon>Nephila</taxon>
    </lineage>
</organism>
<accession>A0A8X6P4P1</accession>
<keyword evidence="3" id="KW-0809">Transit peptide</keyword>
<evidence type="ECO:0000313" key="8">
    <source>
        <dbReference type="EMBL" id="GFT51353.1"/>
    </source>
</evidence>
<dbReference type="PANTHER" id="PTHR13675:SF0">
    <property type="entry name" value="LYR MOTIF-CONTAINING PROTEIN 2"/>
    <property type="match status" value="1"/>
</dbReference>
<evidence type="ECO:0000256" key="5">
    <source>
        <dbReference type="ARBA" id="ARBA00026235"/>
    </source>
</evidence>
<proteinExistence type="inferred from homology"/>
<dbReference type="PANTHER" id="PTHR13675">
    <property type="entry name" value="LYR MOTIF-CONTAINING PROTEIN 2"/>
    <property type="match status" value="1"/>
</dbReference>
<dbReference type="CDD" id="cd20262">
    <property type="entry name" value="Complex1_LYR_LYRM2"/>
    <property type="match status" value="1"/>
</dbReference>